<comment type="similarity">
    <text evidence="2 8">Belongs to the PanB family.</text>
</comment>
<feature type="binding site" evidence="8 10">
    <location>
        <position position="85"/>
    </location>
    <ligand>
        <name>3-methyl-2-oxobutanoate</name>
        <dbReference type="ChEBI" id="CHEBI:11851"/>
    </ligand>
</feature>
<dbReference type="PANTHER" id="PTHR20881">
    <property type="entry name" value="3-METHYL-2-OXOBUTANOATE HYDROXYMETHYLTRANSFERASE"/>
    <property type="match status" value="1"/>
</dbReference>
<keyword evidence="6 8" id="KW-0479">Metal-binding</keyword>
<dbReference type="EC" id="2.1.2.11" evidence="8"/>
<dbReference type="CDD" id="cd06557">
    <property type="entry name" value="KPHMT-like"/>
    <property type="match status" value="1"/>
</dbReference>
<keyword evidence="8 11" id="KW-0460">Magnesium</keyword>
<dbReference type="NCBIfam" id="TIGR00222">
    <property type="entry name" value="panB"/>
    <property type="match status" value="1"/>
</dbReference>
<evidence type="ECO:0000256" key="8">
    <source>
        <dbReference type="HAMAP-Rule" id="MF_00156"/>
    </source>
</evidence>
<dbReference type="InterPro" id="IPR015813">
    <property type="entry name" value="Pyrv/PenolPyrv_kinase-like_dom"/>
</dbReference>
<keyword evidence="4 8" id="KW-0566">Pantothenate biosynthesis</keyword>
<organism evidence="12">
    <name type="scientific">Thiolapillus brandeum</name>
    <dbReference type="NCBI Taxonomy" id="1076588"/>
    <lineage>
        <taxon>Bacteria</taxon>
        <taxon>Pseudomonadati</taxon>
        <taxon>Pseudomonadota</taxon>
        <taxon>Gammaproteobacteria</taxon>
        <taxon>Chromatiales</taxon>
        <taxon>Sedimenticolaceae</taxon>
        <taxon>Thiolapillus</taxon>
    </lineage>
</organism>
<comment type="caution">
    <text evidence="12">The sequence shown here is derived from an EMBL/GenBank/DDBJ whole genome shotgun (WGS) entry which is preliminary data.</text>
</comment>
<feature type="active site" description="Proton acceptor" evidence="8 9">
    <location>
        <position position="183"/>
    </location>
</feature>
<reference evidence="12" key="1">
    <citation type="journal article" date="2020" name="mSystems">
        <title>Genome- and Community-Level Interaction Insights into Carbon Utilization and Element Cycling Functions of Hydrothermarchaeota in Hydrothermal Sediment.</title>
        <authorList>
            <person name="Zhou Z."/>
            <person name="Liu Y."/>
            <person name="Xu W."/>
            <person name="Pan J."/>
            <person name="Luo Z.H."/>
            <person name="Li M."/>
        </authorList>
    </citation>
    <scope>NUCLEOTIDE SEQUENCE [LARGE SCALE GENOMIC DNA]</scope>
    <source>
        <strain evidence="12">HyVt-26</strain>
    </source>
</reference>
<dbReference type="GO" id="GO:0000287">
    <property type="term" value="F:magnesium ion binding"/>
    <property type="evidence" value="ECO:0007669"/>
    <property type="project" value="TreeGrafter"/>
</dbReference>
<feature type="binding site" evidence="8 10">
    <location>
        <position position="114"/>
    </location>
    <ligand>
        <name>3-methyl-2-oxobutanoate</name>
        <dbReference type="ChEBI" id="CHEBI:11851"/>
    </ligand>
</feature>
<feature type="binding site" evidence="8 11">
    <location>
        <position position="46"/>
    </location>
    <ligand>
        <name>Mg(2+)</name>
        <dbReference type="ChEBI" id="CHEBI:18420"/>
    </ligand>
</feature>
<dbReference type="FunFam" id="3.20.20.60:FF:000003">
    <property type="entry name" value="3-methyl-2-oxobutanoate hydroxymethyltransferase"/>
    <property type="match status" value="1"/>
</dbReference>
<comment type="subcellular location">
    <subcellularLocation>
        <location evidence="8">Cytoplasm</location>
    </subcellularLocation>
</comment>
<dbReference type="AlphaFoldDB" id="A0A831KCU7"/>
<evidence type="ECO:0000256" key="11">
    <source>
        <dbReference type="PIRSR" id="PIRSR000388-3"/>
    </source>
</evidence>
<comment type="subunit">
    <text evidence="3 8">Homodecamer; pentamer of dimers.</text>
</comment>
<dbReference type="UniPathway" id="UPA00028">
    <property type="reaction ID" value="UER00003"/>
</dbReference>
<dbReference type="SUPFAM" id="SSF51621">
    <property type="entry name" value="Phosphoenolpyruvate/pyruvate domain"/>
    <property type="match status" value="1"/>
</dbReference>
<feature type="binding site" evidence="8 11">
    <location>
        <position position="85"/>
    </location>
    <ligand>
        <name>Mg(2+)</name>
        <dbReference type="ChEBI" id="CHEBI:18420"/>
    </ligand>
</feature>
<dbReference type="InterPro" id="IPR040442">
    <property type="entry name" value="Pyrv_kinase-like_dom_sf"/>
</dbReference>
<evidence type="ECO:0000256" key="2">
    <source>
        <dbReference type="ARBA" id="ARBA00008676"/>
    </source>
</evidence>
<proteinExistence type="inferred from homology"/>
<evidence type="ECO:0000256" key="10">
    <source>
        <dbReference type="PIRSR" id="PIRSR000388-2"/>
    </source>
</evidence>
<comment type="cofactor">
    <cofactor evidence="8 11">
        <name>Mg(2+)</name>
        <dbReference type="ChEBI" id="CHEBI:18420"/>
    </cofactor>
    <text evidence="8 11">Binds 1 Mg(2+) ion per subunit.</text>
</comment>
<dbReference type="PIRSF" id="PIRSF000388">
    <property type="entry name" value="Pantoate_hydroxy_MeTrfase"/>
    <property type="match status" value="1"/>
</dbReference>
<feature type="binding site" evidence="8 10">
    <location>
        <begin position="46"/>
        <end position="47"/>
    </location>
    <ligand>
        <name>3-methyl-2-oxobutanoate</name>
        <dbReference type="ChEBI" id="CHEBI:11851"/>
    </ligand>
</feature>
<dbReference type="EMBL" id="DRCV01000258">
    <property type="protein sequence ID" value="HDK38518.1"/>
    <property type="molecule type" value="Genomic_DNA"/>
</dbReference>
<dbReference type="Proteomes" id="UP000885822">
    <property type="component" value="Unassembled WGS sequence"/>
</dbReference>
<dbReference type="GO" id="GO:0005737">
    <property type="term" value="C:cytoplasm"/>
    <property type="evidence" value="ECO:0007669"/>
    <property type="project" value="UniProtKB-SubCell"/>
</dbReference>
<accession>A0A831KCU7</accession>
<sequence length="266" mass="28402">MNNKITLSTLQRMKAANEKIAVLTAYDAGFARLAEAAGVEVILVGDSLGMVVQGHDSTLPVTVDEMVYHTAMVNRGCGASLLIADMPFMSHGTPRQALDNAGRLMKEGGAHMVKLEGGHAQVETVRHLTHRAVPVCAHLGLLPQSIHQLGGYKVQGRDNHSAETILNDAHELQQAGAQMLVLECVPEILAREITLALDIPVIGIGAGRGCDGQVLVLHDMLGMTPGKAPSFSKNFMEEAGSIEAAMRAYVEAVHNGNFPAEEHCFQ</sequence>
<evidence type="ECO:0000256" key="6">
    <source>
        <dbReference type="ARBA" id="ARBA00022723"/>
    </source>
</evidence>
<gene>
    <name evidence="8 12" type="primary">panB</name>
    <name evidence="12" type="ORF">ENG92_05835</name>
</gene>
<dbReference type="PANTHER" id="PTHR20881:SF0">
    <property type="entry name" value="3-METHYL-2-OXOBUTANOATE HYDROXYMETHYLTRANSFERASE"/>
    <property type="match status" value="1"/>
</dbReference>
<dbReference type="InterPro" id="IPR003700">
    <property type="entry name" value="Pantoate_hydroxy_MeTrfase"/>
</dbReference>
<dbReference type="Gene3D" id="3.20.20.60">
    <property type="entry name" value="Phosphoenolpyruvate-binding domains"/>
    <property type="match status" value="1"/>
</dbReference>
<dbReference type="GO" id="GO:0015940">
    <property type="term" value="P:pantothenate biosynthetic process"/>
    <property type="evidence" value="ECO:0007669"/>
    <property type="project" value="UniProtKB-UniRule"/>
</dbReference>
<name>A0A831KCU7_9GAMM</name>
<protein>
    <recommendedName>
        <fullName evidence="8">3-methyl-2-oxobutanoate hydroxymethyltransferase</fullName>
        <ecNumber evidence="8">2.1.2.11</ecNumber>
    </recommendedName>
    <alternativeName>
        <fullName evidence="8">Ketopantoate hydroxymethyltransferase</fullName>
        <shortName evidence="8">KPHMT</shortName>
    </alternativeName>
</protein>
<dbReference type="NCBIfam" id="NF001452">
    <property type="entry name" value="PRK00311.1"/>
    <property type="match status" value="1"/>
</dbReference>
<keyword evidence="8" id="KW-0963">Cytoplasm</keyword>
<dbReference type="HAMAP" id="MF_00156">
    <property type="entry name" value="PanB"/>
    <property type="match status" value="1"/>
</dbReference>
<evidence type="ECO:0000256" key="4">
    <source>
        <dbReference type="ARBA" id="ARBA00022655"/>
    </source>
</evidence>
<evidence type="ECO:0000256" key="3">
    <source>
        <dbReference type="ARBA" id="ARBA00011424"/>
    </source>
</evidence>
<feature type="binding site" evidence="8 11">
    <location>
        <position position="116"/>
    </location>
    <ligand>
        <name>Mg(2+)</name>
        <dbReference type="ChEBI" id="CHEBI:18420"/>
    </ligand>
</feature>
<dbReference type="Pfam" id="PF02548">
    <property type="entry name" value="Pantoate_transf"/>
    <property type="match status" value="1"/>
</dbReference>
<evidence type="ECO:0000256" key="9">
    <source>
        <dbReference type="PIRSR" id="PIRSR000388-1"/>
    </source>
</evidence>
<evidence type="ECO:0000256" key="1">
    <source>
        <dbReference type="ARBA" id="ARBA00005033"/>
    </source>
</evidence>
<evidence type="ECO:0000313" key="12">
    <source>
        <dbReference type="EMBL" id="HDK38518.1"/>
    </source>
</evidence>
<evidence type="ECO:0000256" key="5">
    <source>
        <dbReference type="ARBA" id="ARBA00022679"/>
    </source>
</evidence>
<keyword evidence="5 8" id="KW-0808">Transferase</keyword>
<evidence type="ECO:0000256" key="7">
    <source>
        <dbReference type="ARBA" id="ARBA00056497"/>
    </source>
</evidence>
<comment type="catalytic activity">
    <reaction evidence="8">
        <text>(6R)-5,10-methylene-5,6,7,8-tetrahydrofolate + 3-methyl-2-oxobutanoate + H2O = 2-dehydropantoate + (6S)-5,6,7,8-tetrahydrofolate</text>
        <dbReference type="Rhea" id="RHEA:11824"/>
        <dbReference type="ChEBI" id="CHEBI:11561"/>
        <dbReference type="ChEBI" id="CHEBI:11851"/>
        <dbReference type="ChEBI" id="CHEBI:15377"/>
        <dbReference type="ChEBI" id="CHEBI:15636"/>
        <dbReference type="ChEBI" id="CHEBI:57453"/>
        <dbReference type="EC" id="2.1.2.11"/>
    </reaction>
</comment>
<comment type="function">
    <text evidence="7 8">Catalyzes the reversible reaction in which hydroxymethyl group from 5,10-methylenetetrahydrofolate is transferred onto alpha-ketoisovalerate to form ketopantoate.</text>
</comment>
<comment type="pathway">
    <text evidence="1 8">Cofactor biosynthesis; (R)-pantothenate biosynthesis; (R)-pantoate from 3-methyl-2-oxobutanoate: step 1/2.</text>
</comment>
<dbReference type="GO" id="GO:0003864">
    <property type="term" value="F:3-methyl-2-oxobutanoate hydroxymethyltransferase activity"/>
    <property type="evidence" value="ECO:0007669"/>
    <property type="project" value="UniProtKB-UniRule"/>
</dbReference>